<feature type="domain" description="DUF1731" evidence="3">
    <location>
        <begin position="336"/>
        <end position="382"/>
    </location>
</feature>
<evidence type="ECO:0000259" key="3">
    <source>
        <dbReference type="Pfam" id="PF08338"/>
    </source>
</evidence>
<dbReference type="AlphaFoldDB" id="A0A835Z991"/>
<evidence type="ECO:0000313" key="5">
    <source>
        <dbReference type="Proteomes" id="UP000664859"/>
    </source>
</evidence>
<dbReference type="Pfam" id="PF01370">
    <property type="entry name" value="Epimerase"/>
    <property type="match status" value="1"/>
</dbReference>
<dbReference type="SUPFAM" id="SSF51735">
    <property type="entry name" value="NAD(P)-binding Rossmann-fold domains"/>
    <property type="match status" value="1"/>
</dbReference>
<evidence type="ECO:0000259" key="2">
    <source>
        <dbReference type="Pfam" id="PF01370"/>
    </source>
</evidence>
<dbReference type="PANTHER" id="PTHR11092:SF0">
    <property type="entry name" value="EPIMERASE FAMILY PROTEIN SDR39U1"/>
    <property type="match status" value="1"/>
</dbReference>
<dbReference type="EMBL" id="JAFCMP010000157">
    <property type="protein sequence ID" value="KAG5184623.1"/>
    <property type="molecule type" value="Genomic_DNA"/>
</dbReference>
<gene>
    <name evidence="4" type="ORF">JKP88DRAFT_269722</name>
</gene>
<dbReference type="OrthoDB" id="276721at2759"/>
<feature type="chain" id="PRO_5032824281" evidence="1">
    <location>
        <begin position="22"/>
        <end position="383"/>
    </location>
</feature>
<feature type="signal peptide" evidence="1">
    <location>
        <begin position="1"/>
        <end position="21"/>
    </location>
</feature>
<dbReference type="InterPro" id="IPR010099">
    <property type="entry name" value="SDR39U1"/>
</dbReference>
<reference evidence="4" key="1">
    <citation type="submission" date="2021-02" db="EMBL/GenBank/DDBJ databases">
        <title>First Annotated Genome of the Yellow-green Alga Tribonema minus.</title>
        <authorList>
            <person name="Mahan K.M."/>
        </authorList>
    </citation>
    <scope>NUCLEOTIDE SEQUENCE</scope>
    <source>
        <strain evidence="4">UTEX B ZZ1240</strain>
    </source>
</reference>
<feature type="domain" description="NAD-dependent epimerase/dehydratase" evidence="2">
    <location>
        <begin position="68"/>
        <end position="208"/>
    </location>
</feature>
<protein>
    <submittedName>
        <fullName evidence="4">Epimerase family protein</fullName>
    </submittedName>
</protein>
<dbReference type="Proteomes" id="UP000664859">
    <property type="component" value="Unassembled WGS sequence"/>
</dbReference>
<organism evidence="4 5">
    <name type="scientific">Tribonema minus</name>
    <dbReference type="NCBI Taxonomy" id="303371"/>
    <lineage>
        <taxon>Eukaryota</taxon>
        <taxon>Sar</taxon>
        <taxon>Stramenopiles</taxon>
        <taxon>Ochrophyta</taxon>
        <taxon>PX clade</taxon>
        <taxon>Xanthophyceae</taxon>
        <taxon>Tribonematales</taxon>
        <taxon>Tribonemataceae</taxon>
        <taxon>Tribonema</taxon>
    </lineage>
</organism>
<keyword evidence="5" id="KW-1185">Reference proteome</keyword>
<evidence type="ECO:0000313" key="4">
    <source>
        <dbReference type="EMBL" id="KAG5184623.1"/>
    </source>
</evidence>
<dbReference type="Pfam" id="PF08338">
    <property type="entry name" value="DUF1731"/>
    <property type="match status" value="1"/>
</dbReference>
<sequence length="383" mass="39546">MRPLPLAALALLVLCARRTAGLVSSSTVGGRTRTVTMATAAPPSPVDSFLANLGFGKAASPKSAQFTIAVTGSSGLVGSALTKALEGAQLGGKPVKTLRLVRRAARSDDEVAWDPATGEVEVEKLEGIDALVHLAGEGVASGSGPLAILGRWNEAKKASIMDSRVKGTAVIAKAISQMKRPPKTFICSSGVGYYGYTAGDQEFDESGPKGGGFLAEVVEQWEAEALKVKGPRVVCLRTGVVLDPKGGALGKLLPLFKLAAGGNLGSGQQYFRYMQPTDGWVSLRDLLSIITFIAAAPGGAPLRGPINACAPAPCTNAQFTSALGAAVSRPAIVPLPAAVGSVLFGQMGEEMLFGGQKVLPKKLERSGFQFQDTDIGECLKAII</sequence>
<name>A0A835Z991_9STRA</name>
<dbReference type="InterPro" id="IPR036291">
    <property type="entry name" value="NAD(P)-bd_dom_sf"/>
</dbReference>
<keyword evidence="1" id="KW-0732">Signal</keyword>
<evidence type="ECO:0000256" key="1">
    <source>
        <dbReference type="SAM" id="SignalP"/>
    </source>
</evidence>
<comment type="caution">
    <text evidence="4">The sequence shown here is derived from an EMBL/GenBank/DDBJ whole genome shotgun (WGS) entry which is preliminary data.</text>
</comment>
<dbReference type="PANTHER" id="PTHR11092">
    <property type="entry name" value="SUGAR NUCLEOTIDE EPIMERASE RELATED"/>
    <property type="match status" value="1"/>
</dbReference>
<dbReference type="InterPro" id="IPR013549">
    <property type="entry name" value="DUF1731"/>
</dbReference>
<proteinExistence type="predicted"/>
<dbReference type="Gene3D" id="3.40.50.720">
    <property type="entry name" value="NAD(P)-binding Rossmann-like Domain"/>
    <property type="match status" value="1"/>
</dbReference>
<accession>A0A835Z991</accession>
<dbReference type="InterPro" id="IPR001509">
    <property type="entry name" value="Epimerase_deHydtase"/>
</dbReference>
<dbReference type="NCBIfam" id="TIGR01777">
    <property type="entry name" value="yfcH"/>
    <property type="match status" value="1"/>
</dbReference>